<dbReference type="PANTHER" id="PTHR10272">
    <property type="entry name" value="PLATELET-ACTIVATING FACTOR ACETYLHYDROLASE"/>
    <property type="match status" value="1"/>
</dbReference>
<gene>
    <name evidence="6" type="ORF">NIES593_06710</name>
</gene>
<dbReference type="Pfam" id="PF07176">
    <property type="entry name" value="DUF1400"/>
    <property type="match status" value="1"/>
</dbReference>
<protein>
    <submittedName>
        <fullName evidence="6">Dienelactone hydrolase</fullName>
    </submittedName>
</protein>
<keyword evidence="1 6" id="KW-0378">Hydrolase</keyword>
<feature type="domain" description="AB hydrolase-1" evidence="5">
    <location>
        <begin position="228"/>
        <end position="409"/>
    </location>
</feature>
<reference evidence="6 7" key="1">
    <citation type="submission" date="2016-11" db="EMBL/GenBank/DDBJ databases">
        <title>Draft Genome Sequences of Nine Cyanobacterial Strains from Diverse Habitats.</title>
        <authorList>
            <person name="Zhu T."/>
            <person name="Hou S."/>
            <person name="Lu X."/>
            <person name="Hess W.R."/>
        </authorList>
    </citation>
    <scope>NUCLEOTIDE SEQUENCE [LARGE SCALE GENOMIC DNA]</scope>
    <source>
        <strain evidence="6 7">NIES-593</strain>
    </source>
</reference>
<keyword evidence="7" id="KW-1185">Reference proteome</keyword>
<dbReference type="InterPro" id="IPR000073">
    <property type="entry name" value="AB_hydrolase_1"/>
</dbReference>
<proteinExistence type="predicted"/>
<keyword evidence="3" id="KW-0443">Lipid metabolism</keyword>
<comment type="caution">
    <text evidence="6">The sequence shown here is derived from an EMBL/GenBank/DDBJ whole genome shotgun (WGS) entry which is preliminary data.</text>
</comment>
<dbReference type="STRING" id="1921803.NIES593_06710"/>
<evidence type="ECO:0000256" key="1">
    <source>
        <dbReference type="ARBA" id="ARBA00022801"/>
    </source>
</evidence>
<evidence type="ECO:0000313" key="7">
    <source>
        <dbReference type="Proteomes" id="UP000186868"/>
    </source>
</evidence>
<dbReference type="Pfam" id="PF12697">
    <property type="entry name" value="Abhydrolase_6"/>
    <property type="match status" value="1"/>
</dbReference>
<accession>A0A1U7HN41</accession>
<keyword evidence="2" id="KW-0442">Lipid degradation</keyword>
<feature type="domain" description="DUF1400" evidence="4">
    <location>
        <begin position="24"/>
        <end position="146"/>
    </location>
</feature>
<dbReference type="GO" id="GO:0003847">
    <property type="term" value="F:1-alkyl-2-acetylglycerophosphocholine esterase activity"/>
    <property type="evidence" value="ECO:0007669"/>
    <property type="project" value="TreeGrafter"/>
</dbReference>
<dbReference type="InterPro" id="IPR029058">
    <property type="entry name" value="AB_hydrolase_fold"/>
</dbReference>
<name>A0A1U7HN41_9CYAN</name>
<dbReference type="Proteomes" id="UP000186868">
    <property type="component" value="Unassembled WGS sequence"/>
</dbReference>
<dbReference type="PANTHER" id="PTHR10272:SF13">
    <property type="entry name" value="POLY(ETHYLENE TEREPHTHALATE) HYDROLASE"/>
    <property type="match status" value="1"/>
</dbReference>
<evidence type="ECO:0000259" key="4">
    <source>
        <dbReference type="Pfam" id="PF07176"/>
    </source>
</evidence>
<evidence type="ECO:0000259" key="5">
    <source>
        <dbReference type="Pfam" id="PF12697"/>
    </source>
</evidence>
<evidence type="ECO:0000256" key="3">
    <source>
        <dbReference type="ARBA" id="ARBA00023098"/>
    </source>
</evidence>
<sequence>MPLFGSIAALLFSLGYWIAPSAWAAERLSVRAGLFEHSVEVKSLEHLAKTGEVPSSLKSYKFLLTPTIKQAFTKSLYVDSALVEPLLADLFSSPDGEKLLDQLSKALPGTDAQRIKDTFSLALHGRDALNFLSFVRAYPDATLTVDLAEVAKIAVQLNASAWQNQMMSPRLERDLRVEANENVPLGIDPTVSGNEAVSMVTLRLKDGTRQRNIPVDIYYSSNTRGPLVVISHGFAADRKFLRYLARHLASYGMTVAALDHPGSNIAVLVKKALGMRVSQLLPASEFIDRPQDISFLLDKLEILNRRKGVLKGKLNVRQVTVIGHSYGGYTALAVAGAELNPKALRGFCQAVSILQRSPADWLQCAASELPYGRRQFRDPRVAQVIAFNPIIGNLFGNDLSGVKVPTLIVSSSADGITPTISHQLQPFKQLSGEKYLLVAIGATHMSLTDISNLNSTVGQSTLVQEVMGKDAESMRQMAKAIALAFVEQLTPAAPTYRPFLSPAYVQSLSDEKITFRLARELPPTVDAWLSVLNLGNRYADSDESEGKPSILKAIRGYFINATEMISPPAYCSGQLDRLFTGLLNTYDSDRYYWDSLA</sequence>
<dbReference type="GO" id="GO:0016042">
    <property type="term" value="P:lipid catabolic process"/>
    <property type="evidence" value="ECO:0007669"/>
    <property type="project" value="UniProtKB-KW"/>
</dbReference>
<evidence type="ECO:0000256" key="2">
    <source>
        <dbReference type="ARBA" id="ARBA00022963"/>
    </source>
</evidence>
<dbReference type="AlphaFoldDB" id="A0A1U7HN41"/>
<evidence type="ECO:0000313" key="6">
    <source>
        <dbReference type="EMBL" id="OKH24935.1"/>
    </source>
</evidence>
<dbReference type="EMBL" id="MRCB01000005">
    <property type="protein sequence ID" value="OKH24935.1"/>
    <property type="molecule type" value="Genomic_DNA"/>
</dbReference>
<dbReference type="SUPFAM" id="SSF53474">
    <property type="entry name" value="alpha/beta-Hydrolases"/>
    <property type="match status" value="1"/>
</dbReference>
<dbReference type="Gene3D" id="3.40.50.1820">
    <property type="entry name" value="alpha/beta hydrolase"/>
    <property type="match status" value="1"/>
</dbReference>
<organism evidence="6 7">
    <name type="scientific">Hydrococcus rivularis NIES-593</name>
    <dbReference type="NCBI Taxonomy" id="1921803"/>
    <lineage>
        <taxon>Bacteria</taxon>
        <taxon>Bacillati</taxon>
        <taxon>Cyanobacteriota</taxon>
        <taxon>Cyanophyceae</taxon>
        <taxon>Pleurocapsales</taxon>
        <taxon>Hydrococcaceae</taxon>
        <taxon>Hydrococcus</taxon>
    </lineage>
</organism>
<dbReference type="InterPro" id="IPR010802">
    <property type="entry name" value="DUF1400"/>
</dbReference>